<feature type="repeat" description="WD" evidence="3">
    <location>
        <begin position="504"/>
        <end position="526"/>
    </location>
</feature>
<organism evidence="5 6">
    <name type="scientific">Saccharomyces uvarum</name>
    <name type="common">Yeast</name>
    <name type="synonym">Saccharomyces bayanus var. uvarum</name>
    <dbReference type="NCBI Taxonomy" id="230603"/>
    <lineage>
        <taxon>Eukaryota</taxon>
        <taxon>Fungi</taxon>
        <taxon>Dikarya</taxon>
        <taxon>Ascomycota</taxon>
        <taxon>Saccharomycotina</taxon>
        <taxon>Saccharomycetes</taxon>
        <taxon>Saccharomycetales</taxon>
        <taxon>Saccharomycetaceae</taxon>
        <taxon>Saccharomyces</taxon>
    </lineage>
</organism>
<dbReference type="SMART" id="SM00320">
    <property type="entry name" value="WD40"/>
    <property type="match status" value="5"/>
</dbReference>
<feature type="repeat" description="WD" evidence="3">
    <location>
        <begin position="317"/>
        <end position="359"/>
    </location>
</feature>
<dbReference type="Proteomes" id="UP001162090">
    <property type="component" value="Chromosome 11"/>
</dbReference>
<evidence type="ECO:0000313" key="6">
    <source>
        <dbReference type="Proteomes" id="UP001162090"/>
    </source>
</evidence>
<evidence type="ECO:0000256" key="4">
    <source>
        <dbReference type="SAM" id="Coils"/>
    </source>
</evidence>
<dbReference type="GO" id="GO:0000266">
    <property type="term" value="P:mitochondrial fission"/>
    <property type="evidence" value="ECO:0007669"/>
    <property type="project" value="InterPro"/>
</dbReference>
<dbReference type="InterPro" id="IPR021653">
    <property type="entry name" value="Caf4"/>
</dbReference>
<dbReference type="InterPro" id="IPR036322">
    <property type="entry name" value="WD40_repeat_dom_sf"/>
</dbReference>
<evidence type="ECO:0000256" key="1">
    <source>
        <dbReference type="ARBA" id="ARBA00022574"/>
    </source>
</evidence>
<dbReference type="PROSITE" id="PS50294">
    <property type="entry name" value="WD_REPEATS_REGION"/>
    <property type="match status" value="3"/>
</dbReference>
<dbReference type="InterPro" id="IPR001680">
    <property type="entry name" value="WD40_rpt"/>
</dbReference>
<accession>A0AA35NJC5</accession>
<evidence type="ECO:0000256" key="2">
    <source>
        <dbReference type="ARBA" id="ARBA00022737"/>
    </source>
</evidence>
<dbReference type="PROSITE" id="PS50082">
    <property type="entry name" value="WD_REPEATS_2"/>
    <property type="match status" value="5"/>
</dbReference>
<dbReference type="SUPFAM" id="SSF50978">
    <property type="entry name" value="WD40 repeat-like"/>
    <property type="match status" value="1"/>
</dbReference>
<dbReference type="PROSITE" id="PS00678">
    <property type="entry name" value="WD_REPEATS_1"/>
    <property type="match status" value="4"/>
</dbReference>
<dbReference type="InterPro" id="IPR020472">
    <property type="entry name" value="WD40_PAC1"/>
</dbReference>
<proteinExistence type="predicted"/>
<dbReference type="PRINTS" id="PR00320">
    <property type="entry name" value="GPROTEINBRPT"/>
</dbReference>
<gene>
    <name evidence="5" type="primary">SUVC11G2500</name>
    <name evidence="5" type="ORF">SUVC_11G2500</name>
</gene>
<keyword evidence="1 3" id="KW-0853">WD repeat</keyword>
<feature type="repeat" description="WD" evidence="3">
    <location>
        <begin position="527"/>
        <end position="566"/>
    </location>
</feature>
<protein>
    <submittedName>
        <fullName evidence="5">Uncharacterized protein</fullName>
    </submittedName>
</protein>
<dbReference type="Gene3D" id="1.20.5.170">
    <property type="match status" value="1"/>
</dbReference>
<dbReference type="CDD" id="cd00200">
    <property type="entry name" value="WD40"/>
    <property type="match status" value="1"/>
</dbReference>
<dbReference type="Pfam" id="PF11615">
    <property type="entry name" value="Caf4"/>
    <property type="match status" value="1"/>
</dbReference>
<dbReference type="CDD" id="cd22881">
    <property type="entry name" value="Mdv1_N"/>
    <property type="match status" value="1"/>
</dbReference>
<dbReference type="EMBL" id="OX365922">
    <property type="protein sequence ID" value="CAI4045515.1"/>
    <property type="molecule type" value="Genomic_DNA"/>
</dbReference>
<feature type="coiled-coil region" evidence="4">
    <location>
        <begin position="120"/>
        <end position="185"/>
    </location>
</feature>
<dbReference type="AlphaFoldDB" id="A0AA35NJC5"/>
<feature type="repeat" description="WD" evidence="3">
    <location>
        <begin position="360"/>
        <end position="402"/>
    </location>
</feature>
<keyword evidence="2" id="KW-0677">Repeat</keyword>
<dbReference type="Pfam" id="PF00400">
    <property type="entry name" value="WD40"/>
    <property type="match status" value="4"/>
</dbReference>
<dbReference type="GO" id="GO:0005739">
    <property type="term" value="C:mitochondrion"/>
    <property type="evidence" value="ECO:0007669"/>
    <property type="project" value="InterPro"/>
</dbReference>
<reference evidence="5" key="1">
    <citation type="submission" date="2022-10" db="EMBL/GenBank/DDBJ databases">
        <authorList>
            <person name="Byrne P K."/>
        </authorList>
    </citation>
    <scope>NUCLEOTIDE SEQUENCE</scope>
    <source>
        <strain evidence="5">CBS7001</strain>
    </source>
</reference>
<keyword evidence="4" id="KW-0175">Coiled coil</keyword>
<feature type="repeat" description="WD" evidence="3">
    <location>
        <begin position="422"/>
        <end position="461"/>
    </location>
</feature>
<evidence type="ECO:0000313" key="5">
    <source>
        <dbReference type="EMBL" id="CAI4045515.1"/>
    </source>
</evidence>
<dbReference type="PANTHER" id="PTHR19848:SF8">
    <property type="entry name" value="F-BOX AND WD REPEAT DOMAIN CONTAINING 7"/>
    <property type="match status" value="1"/>
</dbReference>
<name>A0AA35NJC5_SACUV</name>
<dbReference type="PANTHER" id="PTHR19848">
    <property type="entry name" value="WD40 REPEAT PROTEIN"/>
    <property type="match status" value="1"/>
</dbReference>
<dbReference type="Gene3D" id="2.130.10.10">
    <property type="entry name" value="YVTN repeat-like/Quinoprotein amine dehydrogenase"/>
    <property type="match status" value="2"/>
</dbReference>
<dbReference type="InterPro" id="IPR015943">
    <property type="entry name" value="WD40/YVTN_repeat-like_dom_sf"/>
</dbReference>
<sequence length="645" mass="72859">MGSDNGKTGRSLATKPIEIILNRLPNAIIGQQQLKKYITGPVYKYLCKLLLNGNTGWPNSLEYFQRDQVGKFFFQNNFADSATTFKILAYLDKQRYPLPIDADEGHSPSLFEGFKSTISIVQQRLLLDNVEEDISSEEEDHILPRDINVDFVNKTYSSHNLRELLQNVETNIDNLSVQKKLEMDELTRLDLIISNINSRKLKIFEKIQLIDNKSTTFENDVSLIKDRIDFIKEYSLEADGKETIQVNLEEETLSEASFSTVNEEPISLPHDDRANDKRLKNLHKEPNMKRKLKNKKLKTTTDTHSRNSVAFRMTIPHGEHGNSITALDFDRPWGTLCSSSYQDRIVKVWDLNHGEQVGELPGHLATVNCMQMDRVNYNMLITGSKDATLKMWDLNLSKELYSDQSPLKQNAEEVVTPCLHNFELHSDEITALSFDSEALISGSKDRKILHWDLVTGKCVQQLDLIVTPTYNDTKVSARSANNSTSVLGSEAPMIGALQCYNSALASGTKDGVVRLWDLRIGKPVRALEGHTDGITSLKFDSEKLVTGSMDNSVRIWDLRTSSIIDVIAYDLPITSLDFDDKLITVGANETGVNVFNMERDEHWMTPEPPNSLKGDEASERIAIVKYKDGFLINGHNNGDINVWSI</sequence>
<dbReference type="InterPro" id="IPR019775">
    <property type="entry name" value="WD40_repeat_CS"/>
</dbReference>
<evidence type="ECO:0000256" key="3">
    <source>
        <dbReference type="PROSITE-ProRule" id="PRU00221"/>
    </source>
</evidence>
<dbReference type="Gene3D" id="6.10.250.1070">
    <property type="match status" value="1"/>
</dbReference>